<reference evidence="2" key="1">
    <citation type="submission" date="2020-10" db="EMBL/GenBank/DDBJ databases">
        <title>Genome Sequence of ESBL Producing Zambian Clinical Strains.</title>
        <authorList>
            <person name="Shawa M."/>
            <person name="Furuta Y."/>
            <person name="Simbotwe M."/>
            <person name="Mulenga E."/>
            <person name="Mubanga M."/>
            <person name="Mulenga G."/>
            <person name="Kaile C."/>
            <person name="Zorigt T."/>
            <person name="Hang'ombe B."/>
            <person name="Higashi H."/>
        </authorList>
    </citation>
    <scope>NUCLEOTIDE SEQUENCE</scope>
    <source>
        <strain evidence="2">Zam_UTH_09</strain>
    </source>
</reference>
<dbReference type="Pfam" id="PF10620">
    <property type="entry name" value="MdcG"/>
    <property type="match status" value="1"/>
</dbReference>
<dbReference type="Proteomes" id="UP000655094">
    <property type="component" value="Unassembled WGS sequence"/>
</dbReference>
<dbReference type="AlphaFoldDB" id="A0A919HQZ1"/>
<accession>A0A919HQZ1</accession>
<organism evidence="2 3">
    <name type="scientific">Klebsiella pneumoniae</name>
    <dbReference type="NCBI Taxonomy" id="573"/>
    <lineage>
        <taxon>Bacteria</taxon>
        <taxon>Pseudomonadati</taxon>
        <taxon>Pseudomonadota</taxon>
        <taxon>Gammaproteobacteria</taxon>
        <taxon>Enterobacterales</taxon>
        <taxon>Enterobacteriaceae</taxon>
        <taxon>Klebsiella/Raoultella group</taxon>
        <taxon>Klebsiella</taxon>
        <taxon>Klebsiella pneumoniae complex</taxon>
    </lineage>
</organism>
<proteinExistence type="predicted"/>
<sequence length="50" mass="5694">MLHAASDLDLLIRAPQPLDREALLEWQTRVAQLPCRADTRSKRRTAPSPQ</sequence>
<evidence type="ECO:0000259" key="1">
    <source>
        <dbReference type="Pfam" id="PF10620"/>
    </source>
</evidence>
<protein>
    <recommendedName>
        <fullName evidence="1">Phosphoribosyl-dephospho-CoA transferase MdcG C-terminal domain-containing protein</fullName>
    </recommendedName>
</protein>
<feature type="domain" description="Phosphoribosyl-dephospho-CoA transferase MdcG C-terminal" evidence="1">
    <location>
        <begin position="2"/>
        <end position="40"/>
    </location>
</feature>
<dbReference type="EMBL" id="BNFF01000001">
    <property type="protein sequence ID" value="GHK51878.1"/>
    <property type="molecule type" value="Genomic_DNA"/>
</dbReference>
<comment type="caution">
    <text evidence="2">The sequence shown here is derived from an EMBL/GenBank/DDBJ whole genome shotgun (WGS) entry which is preliminary data.</text>
</comment>
<dbReference type="InterPro" id="IPR049180">
    <property type="entry name" value="MdcG_C"/>
</dbReference>
<evidence type="ECO:0000313" key="2">
    <source>
        <dbReference type="EMBL" id="GHK51878.1"/>
    </source>
</evidence>
<evidence type="ECO:0000313" key="3">
    <source>
        <dbReference type="Proteomes" id="UP000655094"/>
    </source>
</evidence>
<name>A0A919HQZ1_KLEPN</name>
<gene>
    <name evidence="2" type="ORF">KPZU09_16140</name>
</gene>